<dbReference type="InterPro" id="IPR012910">
    <property type="entry name" value="Plug_dom"/>
</dbReference>
<evidence type="ECO:0000256" key="2">
    <source>
        <dbReference type="PROSITE-ProRule" id="PRU01360"/>
    </source>
</evidence>
<keyword evidence="2" id="KW-0812">Transmembrane</keyword>
<dbReference type="PANTHER" id="PTHR30069:SF29">
    <property type="entry name" value="HEMOGLOBIN AND HEMOGLOBIN-HAPTOGLOBIN-BINDING PROTEIN 1-RELATED"/>
    <property type="match status" value="1"/>
</dbReference>
<keyword evidence="2" id="KW-1134">Transmembrane beta strand</keyword>
<dbReference type="SUPFAM" id="SSF49464">
    <property type="entry name" value="Carboxypeptidase regulatory domain-like"/>
    <property type="match status" value="1"/>
</dbReference>
<dbReference type="SUPFAM" id="SSF56935">
    <property type="entry name" value="Porins"/>
    <property type="match status" value="1"/>
</dbReference>
<proteinExistence type="inferred from homology"/>
<dbReference type="PANTHER" id="PTHR30069">
    <property type="entry name" value="TONB-DEPENDENT OUTER MEMBRANE RECEPTOR"/>
    <property type="match status" value="1"/>
</dbReference>
<sequence length="1017" mass="111113">MTDVVSKLPLAGVNVFLVGTPITASTGPDGRFIIPSAPAGLYNFDVRRLGYGPQRITNIRLVADSVTTLNVSLSITSTRLDQVTVSGSMDAQSVAKSTITVDKITSENIPVMPTGSAANLIAGKVAGVAITRPSGKPGSGVNIVLRTPISGITEAGTPPSPLFVVDGVFLNQAQSVTTQDIESMDVESIEVIKGAAAASLYGSRAAAGVIAITTRRGKGLALGTTQFQARSETGTDQFQTNLKKNQHHAFRQDANGNWLNAQDQVVPRAQRALKPLGIMDAPFTSQTYDHPKLFFNPGSTTIQSLQVQGNAAATNYNVAYTRNVFGGVLEDNEGYRRQTLRVNLDSRLNEKLNVGVSVNHTRGQDDASSPSFNNFYRIDTDVNLKEADPFPKVGFPYLIVPDSVSLYANPLYTQFIADDVIRRARTLLNANASYRPFSWLSVAGDANYDRGDYARTTYTPRGAPVVSTATSNLGTISPSIGSLREINEVTDGYIITGTVSATKTLGELTARLSQRGETRREYAPSLTTTGTDFGTEGLKAMSQARVRTTANLINDYRVLGSITNLGLSFKERYIGDFLWRREGNSLFGAANRWNTFGRASAAWILSEESWFPMPAFNQFKLRYSYGVTGVSPSFSDQYEAMTNDGTGAIRRSNLGNINITPTFTKEQEIGIDLAYKSRLSATVTYVRNDSKDVFVNVPAPAVSGYQLVRTNPAYIGGNVLELTLQGAVLTNPNGLRWDILVTGDNQKQFTRSFGRTCFDDGLQYKCDGIPLSEMWGNQNVRDKSQLAAIHRNSQAQFDVNDDGWVVPVGAGNTWRDGIAKNLWGSSVTIDGTAYGWGLPIQRRDSTGQLWYDRIGDSQPLFRFGFQNNFRYNNFRLFIQTTGQLGGDVYANSNQTFYASGDHPDVDQFGKPDEQKKPVSYYNAVSNNNNLYLAQFVESGTHLTIAELMLGYTADAKRWPFLNKVGVSRAQIDLIGRNMRTFTNYTGLNVMAGSPTVRFDDATYPMTRTLTGVVTLTF</sequence>
<dbReference type="Pfam" id="PF07715">
    <property type="entry name" value="Plug"/>
    <property type="match status" value="1"/>
</dbReference>
<keyword evidence="2" id="KW-0472">Membrane</keyword>
<dbReference type="InterPro" id="IPR023997">
    <property type="entry name" value="TonB-dep_OMP_SusC/RagA_CS"/>
</dbReference>
<evidence type="ECO:0000256" key="1">
    <source>
        <dbReference type="ARBA" id="ARBA00022729"/>
    </source>
</evidence>
<dbReference type="PROSITE" id="PS52016">
    <property type="entry name" value="TONB_DEPENDENT_REC_3"/>
    <property type="match status" value="1"/>
</dbReference>
<keyword evidence="2" id="KW-0998">Cell outer membrane</keyword>
<dbReference type="InterPro" id="IPR037066">
    <property type="entry name" value="Plug_dom_sf"/>
</dbReference>
<keyword evidence="1" id="KW-0732">Signal</keyword>
<dbReference type="InterPro" id="IPR023996">
    <property type="entry name" value="TonB-dep_OMP_SusC/RagA"/>
</dbReference>
<organism evidence="4 5">
    <name type="scientific">Gemmatimonas groenlandica</name>
    <dbReference type="NCBI Taxonomy" id="2732249"/>
    <lineage>
        <taxon>Bacteria</taxon>
        <taxon>Pseudomonadati</taxon>
        <taxon>Gemmatimonadota</taxon>
        <taxon>Gemmatimonadia</taxon>
        <taxon>Gemmatimonadales</taxon>
        <taxon>Gemmatimonadaceae</taxon>
        <taxon>Gemmatimonas</taxon>
    </lineage>
</organism>
<dbReference type="KEGG" id="ggr:HKW67_15000"/>
<evidence type="ECO:0000313" key="5">
    <source>
        <dbReference type="Proteomes" id="UP000500938"/>
    </source>
</evidence>
<dbReference type="NCBIfam" id="TIGR04057">
    <property type="entry name" value="SusC_RagA_signa"/>
    <property type="match status" value="1"/>
</dbReference>
<evidence type="ECO:0000313" key="4">
    <source>
        <dbReference type="EMBL" id="QJR36727.1"/>
    </source>
</evidence>
<dbReference type="GO" id="GO:0009279">
    <property type="term" value="C:cell outer membrane"/>
    <property type="evidence" value="ECO:0007669"/>
    <property type="project" value="UniProtKB-SubCell"/>
</dbReference>
<gene>
    <name evidence="4" type="ORF">HKW67_15000</name>
</gene>
<comment type="subcellular location">
    <subcellularLocation>
        <location evidence="2">Cell outer membrane</location>
        <topology evidence="2">Multi-pass membrane protein</topology>
    </subcellularLocation>
</comment>
<dbReference type="Proteomes" id="UP000500938">
    <property type="component" value="Chromosome"/>
</dbReference>
<dbReference type="GO" id="GO:0015344">
    <property type="term" value="F:siderophore uptake transmembrane transporter activity"/>
    <property type="evidence" value="ECO:0007669"/>
    <property type="project" value="TreeGrafter"/>
</dbReference>
<evidence type="ECO:0000259" key="3">
    <source>
        <dbReference type="Pfam" id="PF07715"/>
    </source>
</evidence>
<accession>A0A6M4IT69</accession>
<keyword evidence="2" id="KW-0813">Transport</keyword>
<dbReference type="NCBIfam" id="TIGR04056">
    <property type="entry name" value="OMP_RagA_SusC"/>
    <property type="match status" value="1"/>
</dbReference>
<reference evidence="4 5" key="1">
    <citation type="submission" date="2020-05" db="EMBL/GenBank/DDBJ databases">
        <title>Complete genome sequence of Gemmatimonas greenlandica TET16.</title>
        <authorList>
            <person name="Zeng Y."/>
        </authorList>
    </citation>
    <scope>NUCLEOTIDE SEQUENCE [LARGE SCALE GENOMIC DNA]</scope>
    <source>
        <strain evidence="4 5">TET16</strain>
    </source>
</reference>
<dbReference type="Gene3D" id="2.60.40.1120">
    <property type="entry name" value="Carboxypeptidase-like, regulatory domain"/>
    <property type="match status" value="1"/>
</dbReference>
<dbReference type="Gene3D" id="2.170.130.10">
    <property type="entry name" value="TonB-dependent receptor, plug domain"/>
    <property type="match status" value="1"/>
</dbReference>
<dbReference type="RefSeq" id="WP_171226161.1">
    <property type="nucleotide sequence ID" value="NZ_CP053085.1"/>
</dbReference>
<dbReference type="AlphaFoldDB" id="A0A6M4IT69"/>
<feature type="domain" description="TonB-dependent receptor plug" evidence="3">
    <location>
        <begin position="95"/>
        <end position="209"/>
    </location>
</feature>
<name>A0A6M4IT69_9BACT</name>
<dbReference type="InterPro" id="IPR008969">
    <property type="entry name" value="CarboxyPept-like_regulatory"/>
</dbReference>
<comment type="similarity">
    <text evidence="2">Belongs to the TonB-dependent receptor family.</text>
</comment>
<dbReference type="Pfam" id="PF13620">
    <property type="entry name" value="CarboxypepD_reg"/>
    <property type="match status" value="1"/>
</dbReference>
<dbReference type="EMBL" id="CP053085">
    <property type="protein sequence ID" value="QJR36727.1"/>
    <property type="molecule type" value="Genomic_DNA"/>
</dbReference>
<protein>
    <submittedName>
        <fullName evidence="4">SusC/RagA family TonB-linked outer membrane protein</fullName>
    </submittedName>
</protein>
<dbReference type="GO" id="GO:0044718">
    <property type="term" value="P:siderophore transmembrane transport"/>
    <property type="evidence" value="ECO:0007669"/>
    <property type="project" value="TreeGrafter"/>
</dbReference>
<keyword evidence="5" id="KW-1185">Reference proteome</keyword>
<dbReference type="InterPro" id="IPR039426">
    <property type="entry name" value="TonB-dep_rcpt-like"/>
</dbReference>